<evidence type="ECO:0000313" key="3">
    <source>
        <dbReference type="EMBL" id="MFD1737552.1"/>
    </source>
</evidence>
<keyword evidence="1" id="KW-0812">Transmembrane</keyword>
<dbReference type="Proteomes" id="UP001597214">
    <property type="component" value="Unassembled WGS sequence"/>
</dbReference>
<evidence type="ECO:0000313" key="4">
    <source>
        <dbReference type="Proteomes" id="UP001597214"/>
    </source>
</evidence>
<feature type="transmembrane region" description="Helical" evidence="1">
    <location>
        <begin position="286"/>
        <end position="304"/>
    </location>
</feature>
<proteinExistence type="predicted"/>
<sequence>MKREVTTFQYNILKRELLYLEEIGELSPNQAESFLQHYFINDHQSRPQKQSVRLNFIQIITMIGSILIGLGVLSFVASNWSAMSTMEKFSLLLVTLFIAYAAAWLLEEKKPVTSRALYYIGAFMYGAEIFYIGQMFHLGGNIGTAFMAWAIGIIPLAFYLKDKVLYGAGYGLFYLSIQLNFMTPASGDPSLWMLIILPLLFVAVRYTGDFSQYLIIANFFLLYQFVELKVMIDDTFHWFWIPPILLGLFALSKFVFPKEPYLVVVNFFLLYQFAEFTLFLNGIDNVYFALLFGTLTVFLIIIGHKFMKKSVILFIINVILSIQFIFLILIHLNIDVLFFYFFISFLVGIVFTHFTIEGYKEAMKWIGYLFQLVSGIVLTIPIVYDGLPEGPVWMFFGLAYIVYGVYLVYKNKLFGVLIVSILIFRFYVDLSLVFMNKSIAFLIGGILLLCLGFWFEKTRRGDGKYEQKKSTK</sequence>
<feature type="transmembrane region" description="Helical" evidence="1">
    <location>
        <begin position="414"/>
        <end position="433"/>
    </location>
</feature>
<feature type="transmembrane region" description="Helical" evidence="1">
    <location>
        <begin position="118"/>
        <end position="136"/>
    </location>
</feature>
<evidence type="ECO:0000256" key="1">
    <source>
        <dbReference type="SAM" id="Phobius"/>
    </source>
</evidence>
<feature type="transmembrane region" description="Helical" evidence="1">
    <location>
        <begin position="261"/>
        <end position="280"/>
    </location>
</feature>
<feature type="transmembrane region" description="Helical" evidence="1">
    <location>
        <begin position="165"/>
        <end position="183"/>
    </location>
</feature>
<reference evidence="4" key="1">
    <citation type="journal article" date="2019" name="Int. J. Syst. Evol. Microbiol.">
        <title>The Global Catalogue of Microorganisms (GCM) 10K type strain sequencing project: providing services to taxonomists for standard genome sequencing and annotation.</title>
        <authorList>
            <consortium name="The Broad Institute Genomics Platform"/>
            <consortium name="The Broad Institute Genome Sequencing Center for Infectious Disease"/>
            <person name="Wu L."/>
            <person name="Ma J."/>
        </authorList>
    </citation>
    <scope>NUCLEOTIDE SEQUENCE [LARGE SCALE GENOMIC DNA]</scope>
    <source>
        <strain evidence="4">CCUG 49339</strain>
    </source>
</reference>
<feature type="transmembrane region" description="Helical" evidence="1">
    <location>
        <begin position="390"/>
        <end position="409"/>
    </location>
</feature>
<feature type="transmembrane region" description="Helical" evidence="1">
    <location>
        <begin position="89"/>
        <end position="106"/>
    </location>
</feature>
<dbReference type="RefSeq" id="WP_377928755.1">
    <property type="nucleotide sequence ID" value="NZ_JBHUEM010000020.1"/>
</dbReference>
<keyword evidence="4" id="KW-1185">Reference proteome</keyword>
<feature type="transmembrane region" description="Helical" evidence="1">
    <location>
        <begin position="338"/>
        <end position="356"/>
    </location>
</feature>
<feature type="transmembrane region" description="Helical" evidence="1">
    <location>
        <begin position="439"/>
        <end position="455"/>
    </location>
</feature>
<dbReference type="InterPro" id="IPR018677">
    <property type="entry name" value="DUF2157"/>
</dbReference>
<keyword evidence="1" id="KW-1133">Transmembrane helix</keyword>
<feature type="transmembrane region" description="Helical" evidence="1">
    <location>
        <begin position="142"/>
        <end position="160"/>
    </location>
</feature>
<keyword evidence="1" id="KW-0472">Membrane</keyword>
<name>A0ABW4LR65_9BACI</name>
<feature type="transmembrane region" description="Helical" evidence="1">
    <location>
        <begin position="56"/>
        <end position="77"/>
    </location>
</feature>
<accession>A0ABW4LR65</accession>
<feature type="domain" description="DUF2157" evidence="2">
    <location>
        <begin position="24"/>
        <end position="165"/>
    </location>
</feature>
<evidence type="ECO:0000259" key="2">
    <source>
        <dbReference type="Pfam" id="PF09925"/>
    </source>
</evidence>
<dbReference type="Pfam" id="PF09925">
    <property type="entry name" value="DUF2157"/>
    <property type="match status" value="1"/>
</dbReference>
<organism evidence="3 4">
    <name type="scientific">Bacillus salitolerans</name>
    <dbReference type="NCBI Taxonomy" id="1437434"/>
    <lineage>
        <taxon>Bacteria</taxon>
        <taxon>Bacillati</taxon>
        <taxon>Bacillota</taxon>
        <taxon>Bacilli</taxon>
        <taxon>Bacillales</taxon>
        <taxon>Bacillaceae</taxon>
        <taxon>Bacillus</taxon>
    </lineage>
</organism>
<protein>
    <submittedName>
        <fullName evidence="3">DUF2157 domain-containing protein</fullName>
    </submittedName>
</protein>
<feature type="transmembrane region" description="Helical" evidence="1">
    <location>
        <begin position="238"/>
        <end position="256"/>
    </location>
</feature>
<feature type="transmembrane region" description="Helical" evidence="1">
    <location>
        <begin position="189"/>
        <end position="206"/>
    </location>
</feature>
<feature type="transmembrane region" description="Helical" evidence="1">
    <location>
        <begin position="311"/>
        <end position="332"/>
    </location>
</feature>
<dbReference type="EMBL" id="JBHUEM010000020">
    <property type="protein sequence ID" value="MFD1737552.1"/>
    <property type="molecule type" value="Genomic_DNA"/>
</dbReference>
<gene>
    <name evidence="3" type="ORF">ACFSCX_13410</name>
</gene>
<comment type="caution">
    <text evidence="3">The sequence shown here is derived from an EMBL/GenBank/DDBJ whole genome shotgun (WGS) entry which is preliminary data.</text>
</comment>
<feature type="transmembrane region" description="Helical" evidence="1">
    <location>
        <begin position="365"/>
        <end position="384"/>
    </location>
</feature>